<name>A0AAV2FMG5_9ROSI</name>
<evidence type="ECO:0000313" key="3">
    <source>
        <dbReference type="Proteomes" id="UP001497516"/>
    </source>
</evidence>
<proteinExistence type="predicted"/>
<accession>A0AAV2FMG5</accession>
<protein>
    <submittedName>
        <fullName evidence="2">Uncharacterized protein</fullName>
    </submittedName>
</protein>
<keyword evidence="1" id="KW-0812">Transmembrane</keyword>
<organism evidence="2 3">
    <name type="scientific">Linum trigynum</name>
    <dbReference type="NCBI Taxonomy" id="586398"/>
    <lineage>
        <taxon>Eukaryota</taxon>
        <taxon>Viridiplantae</taxon>
        <taxon>Streptophyta</taxon>
        <taxon>Embryophyta</taxon>
        <taxon>Tracheophyta</taxon>
        <taxon>Spermatophyta</taxon>
        <taxon>Magnoliopsida</taxon>
        <taxon>eudicotyledons</taxon>
        <taxon>Gunneridae</taxon>
        <taxon>Pentapetalae</taxon>
        <taxon>rosids</taxon>
        <taxon>fabids</taxon>
        <taxon>Malpighiales</taxon>
        <taxon>Linaceae</taxon>
        <taxon>Linum</taxon>
    </lineage>
</organism>
<gene>
    <name evidence="2" type="ORF">LTRI10_LOCUS39664</name>
</gene>
<evidence type="ECO:0000256" key="1">
    <source>
        <dbReference type="SAM" id="Phobius"/>
    </source>
</evidence>
<feature type="transmembrane region" description="Helical" evidence="1">
    <location>
        <begin position="14"/>
        <end position="37"/>
    </location>
</feature>
<keyword evidence="1" id="KW-1133">Transmembrane helix</keyword>
<dbReference type="Proteomes" id="UP001497516">
    <property type="component" value="Chromosome 7"/>
</dbReference>
<dbReference type="AlphaFoldDB" id="A0AAV2FMG5"/>
<reference evidence="2 3" key="1">
    <citation type="submission" date="2024-04" db="EMBL/GenBank/DDBJ databases">
        <authorList>
            <person name="Fracassetti M."/>
        </authorList>
    </citation>
    <scope>NUCLEOTIDE SEQUENCE [LARGE SCALE GENOMIC DNA]</scope>
</reference>
<dbReference type="EMBL" id="OZ034820">
    <property type="protein sequence ID" value="CAL1399483.1"/>
    <property type="molecule type" value="Genomic_DNA"/>
</dbReference>
<evidence type="ECO:0000313" key="2">
    <source>
        <dbReference type="EMBL" id="CAL1399483.1"/>
    </source>
</evidence>
<sequence length="234" mass="25873">MCGNSAGCKAFRCILYIIVMIACIAYLVLTTVITLQYGPNAQPLEIRVPPVAVELDLSDETMPWLSFVNRSTIRFVNRKDHLNITIRRVEALFMYAGLPVTCMIQTEPVQLPGRSVGGVELEAVMCDSSGKYTHGPFPYTESMASEARGKGRLRLGVTMNVRAGYSHQPWGWDVLLKPACGELAIRIADSGRVISSSNNNTNENNDDNNNNNNNNVFFGTGRLNCVVTDPLWVR</sequence>
<keyword evidence="3" id="KW-1185">Reference proteome</keyword>
<keyword evidence="1" id="KW-0472">Membrane</keyword>